<protein>
    <submittedName>
        <fullName evidence="2">Uncharacterized protein</fullName>
    </submittedName>
</protein>
<reference evidence="3" key="1">
    <citation type="submission" date="2016-10" db="EMBL/GenBank/DDBJ databases">
        <authorList>
            <person name="Varghese N."/>
            <person name="Submissions S."/>
        </authorList>
    </citation>
    <scope>NUCLEOTIDE SEQUENCE [LARGE SCALE GENOMIC DNA]</scope>
    <source>
        <strain evidence="3">RD 26</strain>
    </source>
</reference>
<feature type="region of interest" description="Disordered" evidence="1">
    <location>
        <begin position="20"/>
        <end position="157"/>
    </location>
</feature>
<dbReference type="OrthoDB" id="331422at2157"/>
<feature type="compositionally biased region" description="Polar residues" evidence="1">
    <location>
        <begin position="178"/>
        <end position="193"/>
    </location>
</feature>
<dbReference type="STRING" id="35743.SAMN04487937_2981"/>
<dbReference type="AlphaFoldDB" id="A0A1I6HYK3"/>
<feature type="compositionally biased region" description="Acidic residues" evidence="1">
    <location>
        <begin position="51"/>
        <end position="65"/>
    </location>
</feature>
<feature type="compositionally biased region" description="Acidic residues" evidence="1">
    <location>
        <begin position="125"/>
        <end position="148"/>
    </location>
</feature>
<sequence length="225" mass="22918">MPELACKIDGCDYEGTPQGLRSHLHGRKDDDHVEAAADRRHHDWYPSAYGLDDEGTAVEGGDEGAESPSEGADPAPSEEGTGEGGGDTLDPDPSEGGPESPDEADEYAAQWEGADTPTETPSEGADPDPSEEGTDGEGDDTPDPDPAEESGMGLGTALVLGTGALAVAVLLRGRGSDPTESPDATNPTDTQNEGGSGGSGWDQSGGSTPIDGTDTDDMEFTPTET</sequence>
<keyword evidence="3" id="KW-1185">Reference proteome</keyword>
<name>A0A1I6HYK3_HALSD</name>
<organism evidence="2 3">
    <name type="scientific">Halorubrum sodomense</name>
    <dbReference type="NCBI Taxonomy" id="35743"/>
    <lineage>
        <taxon>Archaea</taxon>
        <taxon>Methanobacteriati</taxon>
        <taxon>Methanobacteriota</taxon>
        <taxon>Stenosarchaea group</taxon>
        <taxon>Halobacteria</taxon>
        <taxon>Halobacteriales</taxon>
        <taxon>Haloferacaceae</taxon>
        <taxon>Halorubrum</taxon>
    </lineage>
</organism>
<dbReference type="Proteomes" id="UP000198932">
    <property type="component" value="Unassembled WGS sequence"/>
</dbReference>
<feature type="compositionally biased region" description="Basic and acidic residues" evidence="1">
    <location>
        <begin position="27"/>
        <end position="44"/>
    </location>
</feature>
<accession>A0A1I6HYK3</accession>
<evidence type="ECO:0000313" key="3">
    <source>
        <dbReference type="Proteomes" id="UP000198932"/>
    </source>
</evidence>
<gene>
    <name evidence="2" type="ORF">SAMN04487937_2981</name>
</gene>
<dbReference type="EMBL" id="FOYN01000005">
    <property type="protein sequence ID" value="SFR59523.1"/>
    <property type="molecule type" value="Genomic_DNA"/>
</dbReference>
<evidence type="ECO:0000313" key="2">
    <source>
        <dbReference type="EMBL" id="SFR59523.1"/>
    </source>
</evidence>
<dbReference type="RefSeq" id="WP_092924115.1">
    <property type="nucleotide sequence ID" value="NZ_FOYN01000005.1"/>
</dbReference>
<proteinExistence type="predicted"/>
<evidence type="ECO:0000256" key="1">
    <source>
        <dbReference type="SAM" id="MobiDB-lite"/>
    </source>
</evidence>
<feature type="region of interest" description="Disordered" evidence="1">
    <location>
        <begin position="171"/>
        <end position="225"/>
    </location>
</feature>